<accession>A0ABS1S0G1</accession>
<gene>
    <name evidence="2" type="ORF">JMM60_22305</name>
</gene>
<reference evidence="2 3" key="1">
    <citation type="submission" date="2021-01" db="EMBL/GenBank/DDBJ databases">
        <title>Draft genomes of Rhodovulum sulfidophilum.</title>
        <authorList>
            <person name="Guzman M.S."/>
        </authorList>
    </citation>
    <scope>NUCLEOTIDE SEQUENCE [LARGE SCALE GENOMIC DNA]</scope>
    <source>
        <strain evidence="2 3">AB35</strain>
    </source>
</reference>
<evidence type="ECO:0000313" key="2">
    <source>
        <dbReference type="EMBL" id="MBL3611438.1"/>
    </source>
</evidence>
<keyword evidence="3" id="KW-1185">Reference proteome</keyword>
<dbReference type="EMBL" id="JAESJJ010000134">
    <property type="protein sequence ID" value="MBL3611438.1"/>
    <property type="molecule type" value="Genomic_DNA"/>
</dbReference>
<name>A0ABS1S0G1_RHOSU</name>
<sequence>GWDKKPGQVRNETLDLSVQARALAEQKGLLRLDPAALPDWALGGRENPNAVALATANRTAPAAGSAPDDATGNTQDGTSAPEAPAPRPGQPAPRRINFLKR</sequence>
<organism evidence="2 3">
    <name type="scientific">Rhodovulum sulfidophilum</name>
    <name type="common">Rhodobacter sulfidophilus</name>
    <dbReference type="NCBI Taxonomy" id="35806"/>
    <lineage>
        <taxon>Bacteria</taxon>
        <taxon>Pseudomonadati</taxon>
        <taxon>Pseudomonadota</taxon>
        <taxon>Alphaproteobacteria</taxon>
        <taxon>Rhodobacterales</taxon>
        <taxon>Paracoccaceae</taxon>
        <taxon>Rhodovulum</taxon>
    </lineage>
</organism>
<protein>
    <submittedName>
        <fullName evidence="2">Uncharacterized protein</fullName>
    </submittedName>
</protein>
<evidence type="ECO:0000313" key="3">
    <source>
        <dbReference type="Proteomes" id="UP000604473"/>
    </source>
</evidence>
<evidence type="ECO:0000256" key="1">
    <source>
        <dbReference type="SAM" id="MobiDB-lite"/>
    </source>
</evidence>
<feature type="non-terminal residue" evidence="2">
    <location>
        <position position="1"/>
    </location>
</feature>
<comment type="caution">
    <text evidence="2">The sequence shown here is derived from an EMBL/GenBank/DDBJ whole genome shotgun (WGS) entry which is preliminary data.</text>
</comment>
<feature type="compositionally biased region" description="Low complexity" evidence="1">
    <location>
        <begin position="55"/>
        <end position="66"/>
    </location>
</feature>
<dbReference type="Proteomes" id="UP000604473">
    <property type="component" value="Unassembled WGS sequence"/>
</dbReference>
<feature type="region of interest" description="Disordered" evidence="1">
    <location>
        <begin position="55"/>
        <end position="101"/>
    </location>
</feature>
<proteinExistence type="predicted"/>